<sequence length="132" mass="14709">MAVTYTRLDIIDRGDVYFNKPRLASESGLRLGTAWYPSERIRANPRCGSQLGRALKLGGRAGKMDQPLNRRSCRQHSGKQGSQRPIGSTTGSAGTTKGERSEKRKWILSKVLDQPAILPMPRAPIVRYENRS</sequence>
<keyword evidence="2" id="KW-0675">Receptor</keyword>
<keyword evidence="3" id="KW-1185">Reference proteome</keyword>
<protein>
    <submittedName>
        <fullName evidence="2">Growth factor receptor-bound protein 14</fullName>
    </submittedName>
</protein>
<comment type="caution">
    <text evidence="2">The sequence shown here is derived from an EMBL/GenBank/DDBJ whole genome shotgun (WGS) entry which is preliminary data.</text>
</comment>
<name>A0A5A7PZ85_STRAF</name>
<dbReference type="EMBL" id="BKCP01005461">
    <property type="protein sequence ID" value="GER38213.1"/>
    <property type="molecule type" value="Genomic_DNA"/>
</dbReference>
<organism evidence="2 3">
    <name type="scientific">Striga asiatica</name>
    <name type="common">Asiatic witchweed</name>
    <name type="synonym">Buchnera asiatica</name>
    <dbReference type="NCBI Taxonomy" id="4170"/>
    <lineage>
        <taxon>Eukaryota</taxon>
        <taxon>Viridiplantae</taxon>
        <taxon>Streptophyta</taxon>
        <taxon>Embryophyta</taxon>
        <taxon>Tracheophyta</taxon>
        <taxon>Spermatophyta</taxon>
        <taxon>Magnoliopsida</taxon>
        <taxon>eudicotyledons</taxon>
        <taxon>Gunneridae</taxon>
        <taxon>Pentapetalae</taxon>
        <taxon>asterids</taxon>
        <taxon>lamiids</taxon>
        <taxon>Lamiales</taxon>
        <taxon>Orobanchaceae</taxon>
        <taxon>Buchnereae</taxon>
        <taxon>Striga</taxon>
    </lineage>
</organism>
<feature type="region of interest" description="Disordered" evidence="1">
    <location>
        <begin position="58"/>
        <end position="102"/>
    </location>
</feature>
<proteinExistence type="predicted"/>
<evidence type="ECO:0000313" key="2">
    <source>
        <dbReference type="EMBL" id="GER38213.1"/>
    </source>
</evidence>
<gene>
    <name evidence="2" type="ORF">STAS_14686</name>
</gene>
<reference evidence="3" key="1">
    <citation type="journal article" date="2019" name="Curr. Biol.">
        <title>Genome Sequence of Striga asiatica Provides Insight into the Evolution of Plant Parasitism.</title>
        <authorList>
            <person name="Yoshida S."/>
            <person name="Kim S."/>
            <person name="Wafula E.K."/>
            <person name="Tanskanen J."/>
            <person name="Kim Y.M."/>
            <person name="Honaas L."/>
            <person name="Yang Z."/>
            <person name="Spallek T."/>
            <person name="Conn C.E."/>
            <person name="Ichihashi Y."/>
            <person name="Cheong K."/>
            <person name="Cui S."/>
            <person name="Der J.P."/>
            <person name="Gundlach H."/>
            <person name="Jiao Y."/>
            <person name="Hori C."/>
            <person name="Ishida J.K."/>
            <person name="Kasahara H."/>
            <person name="Kiba T."/>
            <person name="Kim M.S."/>
            <person name="Koo N."/>
            <person name="Laohavisit A."/>
            <person name="Lee Y.H."/>
            <person name="Lumba S."/>
            <person name="McCourt P."/>
            <person name="Mortimer J.C."/>
            <person name="Mutuku J.M."/>
            <person name="Nomura T."/>
            <person name="Sasaki-Sekimoto Y."/>
            <person name="Seto Y."/>
            <person name="Wang Y."/>
            <person name="Wakatake T."/>
            <person name="Sakakibara H."/>
            <person name="Demura T."/>
            <person name="Yamaguchi S."/>
            <person name="Yoneyama K."/>
            <person name="Manabe R.I."/>
            <person name="Nelson D.C."/>
            <person name="Schulman A.H."/>
            <person name="Timko M.P."/>
            <person name="dePamphilis C.W."/>
            <person name="Choi D."/>
            <person name="Shirasu K."/>
        </authorList>
    </citation>
    <scope>NUCLEOTIDE SEQUENCE [LARGE SCALE GENOMIC DNA]</scope>
    <source>
        <strain evidence="3">cv. UVA1</strain>
    </source>
</reference>
<dbReference type="AlphaFoldDB" id="A0A5A7PZ85"/>
<evidence type="ECO:0000256" key="1">
    <source>
        <dbReference type="SAM" id="MobiDB-lite"/>
    </source>
</evidence>
<feature type="compositionally biased region" description="Low complexity" evidence="1">
    <location>
        <begin position="87"/>
        <end position="96"/>
    </location>
</feature>
<dbReference type="Proteomes" id="UP000325081">
    <property type="component" value="Unassembled WGS sequence"/>
</dbReference>
<accession>A0A5A7PZ85</accession>
<evidence type="ECO:0000313" key="3">
    <source>
        <dbReference type="Proteomes" id="UP000325081"/>
    </source>
</evidence>